<comment type="caution">
    <text evidence="3">The sequence shown here is derived from an EMBL/GenBank/DDBJ whole genome shotgun (WGS) entry which is preliminary data.</text>
</comment>
<dbReference type="AlphaFoldDB" id="A0A840LEX5"/>
<gene>
    <name evidence="3" type="ORF">HNP55_004796</name>
</gene>
<protein>
    <submittedName>
        <fullName evidence="3">LDH2 family malate/lactate/ureidoglycolate dehydrogenase</fullName>
    </submittedName>
</protein>
<dbReference type="PANTHER" id="PTHR11091">
    <property type="entry name" value="OXIDOREDUCTASE-RELATED"/>
    <property type="match status" value="1"/>
</dbReference>
<evidence type="ECO:0000313" key="4">
    <source>
        <dbReference type="Proteomes" id="UP000562027"/>
    </source>
</evidence>
<dbReference type="Pfam" id="PF02615">
    <property type="entry name" value="Ldh_2"/>
    <property type="match status" value="1"/>
</dbReference>
<dbReference type="InterPro" id="IPR043143">
    <property type="entry name" value="Mal/L-sulf/L-lact_DH-like_NADP"/>
</dbReference>
<dbReference type="RefSeq" id="WP_184304868.1">
    <property type="nucleotide sequence ID" value="NZ_JACHLP010000018.1"/>
</dbReference>
<dbReference type="Gene3D" id="3.30.1370.60">
    <property type="entry name" value="Hypothetical oxidoreductase yiak, domain 2"/>
    <property type="match status" value="1"/>
</dbReference>
<dbReference type="GO" id="GO:0016491">
    <property type="term" value="F:oxidoreductase activity"/>
    <property type="evidence" value="ECO:0007669"/>
    <property type="project" value="UniProtKB-KW"/>
</dbReference>
<dbReference type="SUPFAM" id="SSF89733">
    <property type="entry name" value="L-sulfolactate dehydrogenase-like"/>
    <property type="match status" value="1"/>
</dbReference>
<evidence type="ECO:0000256" key="2">
    <source>
        <dbReference type="ARBA" id="ARBA00023002"/>
    </source>
</evidence>
<sequence>MLVPSFTAAQTSCRALEHVGVHMDSAALQVDLLLEADLRGRPSHGLMRLPRLVERICNGVLNPGATGQHQWRGNFLEVDGQNGLGPVVACSALDALAAASRQHGLALAAIRHNNHLGMLAWYAQRMAAQGLILIAASTSEALVHPWGGRRAMLGTNPLAIGIPIAGKPFILDMATSVVSMGQIHDHALRGQQIPAHWALDAQGQATTDAAAARQGSIAPFGEAKGYALGLALELLITCLAGSAIGTDVVGTLDSTQVCNKGDLFIVINPGERPDLARQLSGYLDAVRGSGGSDQTVSVPGDRAMQVRASNLESGITLADDVWRQIQRMAGRQTQSTEQQA</sequence>
<dbReference type="Proteomes" id="UP000562027">
    <property type="component" value="Unassembled WGS sequence"/>
</dbReference>
<comment type="similarity">
    <text evidence="1">Belongs to the LDH2/MDH2 oxidoreductase family.</text>
</comment>
<keyword evidence="4" id="KW-1185">Reference proteome</keyword>
<accession>A0A840LEX5</accession>
<dbReference type="InterPro" id="IPR043144">
    <property type="entry name" value="Mal/L-sulf/L-lact_DH-like_ah"/>
</dbReference>
<dbReference type="EMBL" id="JACHLP010000018">
    <property type="protein sequence ID" value="MBB4846241.1"/>
    <property type="molecule type" value="Genomic_DNA"/>
</dbReference>
<proteinExistence type="inferred from homology"/>
<reference evidence="3 4" key="1">
    <citation type="submission" date="2020-08" db="EMBL/GenBank/DDBJ databases">
        <title>Functional genomics of gut bacteria from endangered species of beetles.</title>
        <authorList>
            <person name="Carlos-Shanley C."/>
        </authorList>
    </citation>
    <scope>NUCLEOTIDE SEQUENCE [LARGE SCALE GENOMIC DNA]</scope>
    <source>
        <strain evidence="3 4">S00239</strain>
    </source>
</reference>
<dbReference type="Gene3D" id="1.10.1530.10">
    <property type="match status" value="1"/>
</dbReference>
<dbReference type="PANTHER" id="PTHR11091:SF0">
    <property type="entry name" value="MALATE DEHYDROGENASE"/>
    <property type="match status" value="1"/>
</dbReference>
<organism evidence="3 4">
    <name type="scientific">Roseateles oligotrophus</name>
    <dbReference type="NCBI Taxonomy" id="1769250"/>
    <lineage>
        <taxon>Bacteria</taxon>
        <taxon>Pseudomonadati</taxon>
        <taxon>Pseudomonadota</taxon>
        <taxon>Betaproteobacteria</taxon>
        <taxon>Burkholderiales</taxon>
        <taxon>Sphaerotilaceae</taxon>
        <taxon>Roseateles</taxon>
    </lineage>
</organism>
<name>A0A840LEX5_9BURK</name>
<dbReference type="Gene3D" id="3.30.60.50">
    <property type="entry name" value="Hypothetical oxidoreductase yiak, domain 3"/>
    <property type="match status" value="1"/>
</dbReference>
<dbReference type="InterPro" id="IPR003767">
    <property type="entry name" value="Malate/L-lactate_DH-like"/>
</dbReference>
<dbReference type="InterPro" id="IPR036111">
    <property type="entry name" value="Mal/L-sulfo/L-lacto_DH-like_sf"/>
</dbReference>
<evidence type="ECO:0000256" key="1">
    <source>
        <dbReference type="ARBA" id="ARBA00006056"/>
    </source>
</evidence>
<evidence type="ECO:0000313" key="3">
    <source>
        <dbReference type="EMBL" id="MBB4846241.1"/>
    </source>
</evidence>
<keyword evidence="2" id="KW-0560">Oxidoreductase</keyword>